<dbReference type="Pfam" id="PF00144">
    <property type="entry name" value="Beta-lactamase"/>
    <property type="match status" value="1"/>
</dbReference>
<dbReference type="GO" id="GO:0016787">
    <property type="term" value="F:hydrolase activity"/>
    <property type="evidence" value="ECO:0007669"/>
    <property type="project" value="UniProtKB-KW"/>
</dbReference>
<dbReference type="PANTHER" id="PTHR46825:SF7">
    <property type="entry name" value="D-ALANYL-D-ALANINE CARBOXYPEPTIDASE"/>
    <property type="match status" value="1"/>
</dbReference>
<comment type="caution">
    <text evidence="2">The sequence shown here is derived from an EMBL/GenBank/DDBJ whole genome shotgun (WGS) entry which is preliminary data.</text>
</comment>
<dbReference type="InterPro" id="IPR001466">
    <property type="entry name" value="Beta-lactam-related"/>
</dbReference>
<feature type="domain" description="Beta-lactamase-related" evidence="1">
    <location>
        <begin position="5"/>
        <end position="325"/>
    </location>
</feature>
<keyword evidence="3" id="KW-1185">Reference proteome</keyword>
<accession>A0A4Z0H3H4</accession>
<dbReference type="PANTHER" id="PTHR46825">
    <property type="entry name" value="D-ALANYL-D-ALANINE-CARBOXYPEPTIDASE/ENDOPEPTIDASE AMPH"/>
    <property type="match status" value="1"/>
</dbReference>
<gene>
    <name evidence="2" type="ORF">E4663_05460</name>
</gene>
<reference evidence="2 3" key="1">
    <citation type="journal article" date="2003" name="Int. J. Syst. Evol. Microbiol.">
        <title>Halobacillus salinus sp. nov., isolated from a salt lake on the coast of the East Sea in Korea.</title>
        <authorList>
            <person name="Yoon J.H."/>
            <person name="Kang K.H."/>
            <person name="Park Y.H."/>
        </authorList>
    </citation>
    <scope>NUCLEOTIDE SEQUENCE [LARGE SCALE GENOMIC DNA]</scope>
    <source>
        <strain evidence="2 3">HSL-3</strain>
    </source>
</reference>
<organism evidence="2 3">
    <name type="scientific">Halobacillus salinus</name>
    <dbReference type="NCBI Taxonomy" id="192814"/>
    <lineage>
        <taxon>Bacteria</taxon>
        <taxon>Bacillati</taxon>
        <taxon>Bacillota</taxon>
        <taxon>Bacilli</taxon>
        <taxon>Bacillales</taxon>
        <taxon>Bacillaceae</taxon>
        <taxon>Halobacillus</taxon>
    </lineage>
</organism>
<dbReference type="RefSeq" id="WP_135326902.1">
    <property type="nucleotide sequence ID" value="NZ_SRJC01000001.1"/>
</dbReference>
<dbReference type="InterPro" id="IPR012338">
    <property type="entry name" value="Beta-lactam/transpept-like"/>
</dbReference>
<proteinExistence type="predicted"/>
<dbReference type="Proteomes" id="UP000297982">
    <property type="component" value="Unassembled WGS sequence"/>
</dbReference>
<name>A0A4Z0H3H4_9BACI</name>
<sequence>MEKIQKILDDHVYSNNIPGISISVTNDENTLSLQSGNTSIQSKKPLSKDDCFQIGSLTKMFIATTILTLKDRGDLHLDQYAVDFLKDTPVPATITIRQLLQHRSGLEDYIIQEHNEKALVAWGLTDVKLPPEFLVQKAVDATDNDQSDDCYAYSNTNYIILGMIIEKITGRSVSEVLDLLFTQPLGLKNTSLPQAPVSLSTNGHSRLTDDLSEETGELKELSVYNPSVPWTAGAMTSTPEEINMWLHALMTGKLLKDSSLKEMIDFSFTSEETEKYGLGIAQFHVADEVCAIGHHGGIQGYESLALYFPEENLYLTVLINQMPSGIGDIVEELYNALVTKEQAQS</sequence>
<dbReference type="SUPFAM" id="SSF56601">
    <property type="entry name" value="beta-lactamase/transpeptidase-like"/>
    <property type="match status" value="1"/>
</dbReference>
<evidence type="ECO:0000313" key="3">
    <source>
        <dbReference type="Proteomes" id="UP000297982"/>
    </source>
</evidence>
<evidence type="ECO:0000313" key="2">
    <source>
        <dbReference type="EMBL" id="TGB04444.1"/>
    </source>
</evidence>
<dbReference type="AlphaFoldDB" id="A0A4Z0H3H4"/>
<dbReference type="STRING" id="192814.GCA_900166575_01496"/>
<evidence type="ECO:0000259" key="1">
    <source>
        <dbReference type="Pfam" id="PF00144"/>
    </source>
</evidence>
<protein>
    <submittedName>
        <fullName evidence="2">Class A beta-lactamase-related serine hydrolase</fullName>
    </submittedName>
</protein>
<dbReference type="Gene3D" id="3.40.710.10">
    <property type="entry name" value="DD-peptidase/beta-lactamase superfamily"/>
    <property type="match status" value="1"/>
</dbReference>
<keyword evidence="2" id="KW-0378">Hydrolase</keyword>
<dbReference type="InterPro" id="IPR050491">
    <property type="entry name" value="AmpC-like"/>
</dbReference>
<dbReference type="EMBL" id="SRJC01000001">
    <property type="protein sequence ID" value="TGB04444.1"/>
    <property type="molecule type" value="Genomic_DNA"/>
</dbReference>